<keyword evidence="3" id="KW-1015">Disulfide bond</keyword>
<dbReference type="EMBL" id="ARYK01000012">
    <property type="protein sequence ID" value="KCZ87611.1"/>
    <property type="molecule type" value="Genomic_DNA"/>
</dbReference>
<dbReference type="eggNOG" id="COG1651">
    <property type="taxonomic scope" value="Bacteria"/>
</dbReference>
<gene>
    <name evidence="7" type="ORF">HJO_16600</name>
</gene>
<dbReference type="PATRIC" id="fig|1280950.3.peg.3324"/>
<reference evidence="7 8" key="1">
    <citation type="journal article" date="2014" name="Antonie Van Leeuwenhoek">
        <title>Hyphomonas beringensis sp. nov. and Hyphomonas chukchiensis sp. nov., isolated from surface seawater of the Bering Sea and Chukchi Sea.</title>
        <authorList>
            <person name="Li C."/>
            <person name="Lai Q."/>
            <person name="Li G."/>
            <person name="Dong C."/>
            <person name="Wang J."/>
            <person name="Liao Y."/>
            <person name="Shao Z."/>
        </authorList>
    </citation>
    <scope>NUCLEOTIDE SEQUENCE [LARGE SCALE GENOMIC DNA]</scope>
    <source>
        <strain evidence="7 8">MHS-2</strain>
    </source>
</reference>
<dbReference type="OrthoDB" id="9780147at2"/>
<keyword evidence="1 5" id="KW-0732">Signal</keyword>
<keyword evidence="4" id="KW-0676">Redox-active center</keyword>
<dbReference type="InterPro" id="IPR001853">
    <property type="entry name" value="DSBA-like_thioredoxin_dom"/>
</dbReference>
<organism evidence="7 8">
    <name type="scientific">Hyphomonas johnsonii MHS-2</name>
    <dbReference type="NCBI Taxonomy" id="1280950"/>
    <lineage>
        <taxon>Bacteria</taxon>
        <taxon>Pseudomonadati</taxon>
        <taxon>Pseudomonadota</taxon>
        <taxon>Alphaproteobacteria</taxon>
        <taxon>Hyphomonadales</taxon>
        <taxon>Hyphomonadaceae</taxon>
        <taxon>Hyphomonas</taxon>
    </lineage>
</organism>
<dbReference type="Pfam" id="PF01323">
    <property type="entry name" value="DSBA"/>
    <property type="match status" value="1"/>
</dbReference>
<dbReference type="PANTHER" id="PTHR13887:SF14">
    <property type="entry name" value="DISULFIDE BOND FORMATION PROTEIN D"/>
    <property type="match status" value="1"/>
</dbReference>
<keyword evidence="2" id="KW-0560">Oxidoreductase</keyword>
<comment type="caution">
    <text evidence="7">The sequence shown here is derived from an EMBL/GenBank/DDBJ whole genome shotgun (WGS) entry which is preliminary data.</text>
</comment>
<dbReference type="Gene3D" id="3.40.30.10">
    <property type="entry name" value="Glutaredoxin"/>
    <property type="match status" value="1"/>
</dbReference>
<feature type="chain" id="PRO_5001572148" evidence="5">
    <location>
        <begin position="22"/>
        <end position="247"/>
    </location>
</feature>
<dbReference type="PANTHER" id="PTHR13887">
    <property type="entry name" value="GLUTATHIONE S-TRANSFERASE KAPPA"/>
    <property type="match status" value="1"/>
</dbReference>
<dbReference type="RefSeq" id="WP_035619278.1">
    <property type="nucleotide sequence ID" value="NZ_ARYK01000012.1"/>
</dbReference>
<dbReference type="SUPFAM" id="SSF52833">
    <property type="entry name" value="Thioredoxin-like"/>
    <property type="match status" value="1"/>
</dbReference>
<dbReference type="PROSITE" id="PS51352">
    <property type="entry name" value="THIOREDOXIN_2"/>
    <property type="match status" value="1"/>
</dbReference>
<feature type="domain" description="Thioredoxin" evidence="6">
    <location>
        <begin position="56"/>
        <end position="246"/>
    </location>
</feature>
<evidence type="ECO:0000256" key="1">
    <source>
        <dbReference type="ARBA" id="ARBA00022729"/>
    </source>
</evidence>
<dbReference type="InterPro" id="IPR041205">
    <property type="entry name" value="ScsC_N"/>
</dbReference>
<feature type="signal peptide" evidence="5">
    <location>
        <begin position="1"/>
        <end position="21"/>
    </location>
</feature>
<name>A0A059FAN6_9PROT</name>
<keyword evidence="8" id="KW-1185">Reference proteome</keyword>
<dbReference type="STRING" id="1280950.HJO_16600"/>
<evidence type="ECO:0000256" key="4">
    <source>
        <dbReference type="ARBA" id="ARBA00023284"/>
    </source>
</evidence>
<evidence type="ECO:0000256" key="5">
    <source>
        <dbReference type="SAM" id="SignalP"/>
    </source>
</evidence>
<sequence>MIRNLLALGAMTAIVLTPACAQESRVATTDRAEIEQIVREYILANPEIIEEAIVTLTEKQRIETAAAQKEAIGDHKDRLFRLASDPSIGPDDAKVTVVEFFDYRCGFCKRSVDMVQGLPKAYDGNVRVVFKELPIFGGISETASLAALAAGKQGKYREMHVALMGLKSNDDLTEKKIDEIASEIGISVKKMRADMKSMDIQKQLADMKALGRDLQVGGTPGFFVGDTHIEGADTDKLTAAIKAELAS</sequence>
<dbReference type="InterPro" id="IPR036249">
    <property type="entry name" value="Thioredoxin-like_sf"/>
</dbReference>
<protein>
    <submittedName>
        <fullName evidence="7">Outer membrane protein</fullName>
    </submittedName>
</protein>
<evidence type="ECO:0000313" key="8">
    <source>
        <dbReference type="Proteomes" id="UP000025171"/>
    </source>
</evidence>
<dbReference type="CDD" id="cd03023">
    <property type="entry name" value="DsbA_Com1_like"/>
    <property type="match status" value="1"/>
</dbReference>
<evidence type="ECO:0000256" key="2">
    <source>
        <dbReference type="ARBA" id="ARBA00023002"/>
    </source>
</evidence>
<evidence type="ECO:0000256" key="3">
    <source>
        <dbReference type="ARBA" id="ARBA00023157"/>
    </source>
</evidence>
<evidence type="ECO:0000259" key="6">
    <source>
        <dbReference type="PROSITE" id="PS51352"/>
    </source>
</evidence>
<dbReference type="AlphaFoldDB" id="A0A059FAN6"/>
<accession>A0A059FAN6</accession>
<dbReference type="GO" id="GO:0016491">
    <property type="term" value="F:oxidoreductase activity"/>
    <property type="evidence" value="ECO:0007669"/>
    <property type="project" value="UniProtKB-KW"/>
</dbReference>
<proteinExistence type="predicted"/>
<evidence type="ECO:0000313" key="7">
    <source>
        <dbReference type="EMBL" id="KCZ87611.1"/>
    </source>
</evidence>
<dbReference type="Pfam" id="PF18312">
    <property type="entry name" value="ScsC_N"/>
    <property type="match status" value="1"/>
</dbReference>
<dbReference type="InterPro" id="IPR013766">
    <property type="entry name" value="Thioredoxin_domain"/>
</dbReference>
<dbReference type="Proteomes" id="UP000025171">
    <property type="component" value="Unassembled WGS sequence"/>
</dbReference>